<dbReference type="EMBL" id="JARPXM010000007">
    <property type="protein sequence ID" value="MDT2538341.1"/>
    <property type="molecule type" value="Genomic_DNA"/>
</dbReference>
<gene>
    <name evidence="2" type="ORF">P7D78_09405</name>
</gene>
<accession>A0AAW8SWD9</accession>
<protein>
    <submittedName>
        <fullName evidence="2">Uncharacterized protein</fullName>
    </submittedName>
</protein>
<name>A0AAW8SWD9_9ENTE</name>
<evidence type="ECO:0000313" key="3">
    <source>
        <dbReference type="Proteomes" id="UP001249240"/>
    </source>
</evidence>
<dbReference type="Proteomes" id="UP001249240">
    <property type="component" value="Unassembled WGS sequence"/>
</dbReference>
<feature type="region of interest" description="Disordered" evidence="1">
    <location>
        <begin position="310"/>
        <end position="361"/>
    </location>
</feature>
<comment type="caution">
    <text evidence="2">The sequence shown here is derived from an EMBL/GenBank/DDBJ whole genome shotgun (WGS) entry which is preliminary data.</text>
</comment>
<evidence type="ECO:0000313" key="2">
    <source>
        <dbReference type="EMBL" id="MDT2538341.1"/>
    </source>
</evidence>
<organism evidence="2 3">
    <name type="scientific">Enterococcus raffinosus</name>
    <dbReference type="NCBI Taxonomy" id="71452"/>
    <lineage>
        <taxon>Bacteria</taxon>
        <taxon>Bacillati</taxon>
        <taxon>Bacillota</taxon>
        <taxon>Bacilli</taxon>
        <taxon>Lactobacillales</taxon>
        <taxon>Enterococcaceae</taxon>
        <taxon>Enterococcus</taxon>
    </lineage>
</organism>
<reference evidence="2" key="1">
    <citation type="submission" date="2023-03" db="EMBL/GenBank/DDBJ databases">
        <authorList>
            <person name="Shen W."/>
            <person name="Cai J."/>
        </authorList>
    </citation>
    <scope>NUCLEOTIDE SEQUENCE</scope>
    <source>
        <strain evidence="2">B646-2</strain>
    </source>
</reference>
<dbReference type="RefSeq" id="WP_010745665.1">
    <property type="nucleotide sequence ID" value="NZ_CABLCA010000045.1"/>
</dbReference>
<proteinExistence type="predicted"/>
<sequence>MKANQKTQPLTQRALFSMKRERLEAKILTYFKNTQDTASVIEYLVVVMLRNAIVCSDFSFLCYDLVRELFITAKPNDALRKYCVYFKDYFSAEGEWTTVIGRLFSNKKEYQRFTEEARFYKKVLDTPKTGECKNPDLEIRLVSFFEDASEKKHTLTIRDADERVSMAKLAKSLEILTTLSIFKTKDGVRRFVKLVDFERPGTKDTLEKVMEELQIEEDQPSEEATETIEIVVPTGINPTTLSEEERLALVQVVHPEVVRLADARVVFTEQDNERSLLEDPTVDPLIEINDPPIKLESDSFAGDSTAVATTKSATTVAQKPKKHKRLSPKEAYVQSLIEKRQNKSPINSGNKRKNGSKKKKR</sequence>
<dbReference type="AlphaFoldDB" id="A0AAW8SWD9"/>
<feature type="compositionally biased region" description="Basic residues" evidence="1">
    <location>
        <begin position="350"/>
        <end position="361"/>
    </location>
</feature>
<evidence type="ECO:0000256" key="1">
    <source>
        <dbReference type="SAM" id="MobiDB-lite"/>
    </source>
</evidence>